<keyword evidence="1" id="KW-0808">Transferase</keyword>
<gene>
    <name evidence="3" type="ORF">GCM10012280_51610</name>
</gene>
<keyword evidence="1" id="KW-0723">Serine/threonine-protein kinase</keyword>
<dbReference type="EMBL" id="BMMS01000024">
    <property type="protein sequence ID" value="GGO95121.1"/>
    <property type="molecule type" value="Genomic_DNA"/>
</dbReference>
<keyword evidence="4" id="KW-1185">Reference proteome</keyword>
<evidence type="ECO:0000256" key="1">
    <source>
        <dbReference type="ARBA" id="ARBA00022527"/>
    </source>
</evidence>
<dbReference type="PANTHER" id="PTHR35526">
    <property type="entry name" value="ANTI-SIGMA-F FACTOR RSBW-RELATED"/>
    <property type="match status" value="1"/>
</dbReference>
<reference evidence="3" key="2">
    <citation type="submission" date="2020-09" db="EMBL/GenBank/DDBJ databases">
        <authorList>
            <person name="Sun Q."/>
            <person name="Zhou Y."/>
        </authorList>
    </citation>
    <scope>NUCLEOTIDE SEQUENCE</scope>
    <source>
        <strain evidence="3">CGMCC 4.7201</strain>
    </source>
</reference>
<sequence length="172" mass="18456">MVDTHPYLEGNLGTRTPVPHRHGDPVTCPTCVSTDREACVGDVVHHAAFPPLTARVGSVRRYVRTCAARFGVTHRFPMDDVALVVSEMFANATTHADNAGSDVTVAIGLSGPLLRLEVHDLDPRPCVPAAASGTDDSGRGMLLIAALSQRWGMIARHRGKIVFAEIAPHTEF</sequence>
<dbReference type="PANTHER" id="PTHR35526:SF3">
    <property type="entry name" value="ANTI-SIGMA-F FACTOR RSBW"/>
    <property type="match status" value="1"/>
</dbReference>
<dbReference type="Pfam" id="PF13581">
    <property type="entry name" value="HATPase_c_2"/>
    <property type="match status" value="1"/>
</dbReference>
<protein>
    <recommendedName>
        <fullName evidence="2">Histidine kinase/HSP90-like ATPase domain-containing protein</fullName>
    </recommendedName>
</protein>
<name>A0A918E142_9ACTN</name>
<dbReference type="InterPro" id="IPR003594">
    <property type="entry name" value="HATPase_dom"/>
</dbReference>
<dbReference type="InterPro" id="IPR050267">
    <property type="entry name" value="Anti-sigma-factor_SerPK"/>
</dbReference>
<dbReference type="Proteomes" id="UP000641932">
    <property type="component" value="Unassembled WGS sequence"/>
</dbReference>
<dbReference type="AlphaFoldDB" id="A0A918E142"/>
<organism evidence="3 4">
    <name type="scientific">Wenjunlia tyrosinilytica</name>
    <dbReference type="NCBI Taxonomy" id="1544741"/>
    <lineage>
        <taxon>Bacteria</taxon>
        <taxon>Bacillati</taxon>
        <taxon>Actinomycetota</taxon>
        <taxon>Actinomycetes</taxon>
        <taxon>Kitasatosporales</taxon>
        <taxon>Streptomycetaceae</taxon>
        <taxon>Wenjunlia</taxon>
    </lineage>
</organism>
<comment type="caution">
    <text evidence="3">The sequence shown here is derived from an EMBL/GenBank/DDBJ whole genome shotgun (WGS) entry which is preliminary data.</text>
</comment>
<keyword evidence="1" id="KW-0418">Kinase</keyword>
<proteinExistence type="predicted"/>
<accession>A0A918E142</accession>
<evidence type="ECO:0000313" key="4">
    <source>
        <dbReference type="Proteomes" id="UP000641932"/>
    </source>
</evidence>
<evidence type="ECO:0000313" key="3">
    <source>
        <dbReference type="EMBL" id="GGO95121.1"/>
    </source>
</evidence>
<reference evidence="3" key="1">
    <citation type="journal article" date="2014" name="Int. J. Syst. Evol. Microbiol.">
        <title>Complete genome sequence of Corynebacterium casei LMG S-19264T (=DSM 44701T), isolated from a smear-ripened cheese.</title>
        <authorList>
            <consortium name="US DOE Joint Genome Institute (JGI-PGF)"/>
            <person name="Walter F."/>
            <person name="Albersmeier A."/>
            <person name="Kalinowski J."/>
            <person name="Ruckert C."/>
        </authorList>
    </citation>
    <scope>NUCLEOTIDE SEQUENCE</scope>
    <source>
        <strain evidence="3">CGMCC 4.7201</strain>
    </source>
</reference>
<dbReference type="CDD" id="cd16936">
    <property type="entry name" value="HATPase_RsbW-like"/>
    <property type="match status" value="1"/>
</dbReference>
<feature type="domain" description="Histidine kinase/HSP90-like ATPase" evidence="2">
    <location>
        <begin position="49"/>
        <end position="160"/>
    </location>
</feature>
<dbReference type="GO" id="GO:0004674">
    <property type="term" value="F:protein serine/threonine kinase activity"/>
    <property type="evidence" value="ECO:0007669"/>
    <property type="project" value="UniProtKB-KW"/>
</dbReference>
<dbReference type="InterPro" id="IPR036890">
    <property type="entry name" value="HATPase_C_sf"/>
</dbReference>
<evidence type="ECO:0000259" key="2">
    <source>
        <dbReference type="Pfam" id="PF13581"/>
    </source>
</evidence>
<dbReference type="Gene3D" id="3.30.565.10">
    <property type="entry name" value="Histidine kinase-like ATPase, C-terminal domain"/>
    <property type="match status" value="1"/>
</dbReference>